<dbReference type="EMBL" id="SNXZ01000001">
    <property type="protein sequence ID" value="TDQ05626.1"/>
    <property type="molecule type" value="Genomic_DNA"/>
</dbReference>
<protein>
    <submittedName>
        <fullName evidence="2">Uncharacterized protein</fullName>
    </submittedName>
</protein>
<dbReference type="AlphaFoldDB" id="A0A4R6SM89"/>
<evidence type="ECO:0000256" key="1">
    <source>
        <dbReference type="SAM" id="MobiDB-lite"/>
    </source>
</evidence>
<reference evidence="2 3" key="1">
    <citation type="submission" date="2019-03" db="EMBL/GenBank/DDBJ databases">
        <title>Genomic Encyclopedia of Type Strains, Phase IV (KMG-IV): sequencing the most valuable type-strain genomes for metagenomic binning, comparative biology and taxonomic classification.</title>
        <authorList>
            <person name="Goeker M."/>
        </authorList>
    </citation>
    <scope>NUCLEOTIDE SEQUENCE [LARGE SCALE GENOMIC DNA]</scope>
    <source>
        <strain evidence="2 3">DSM 45361</strain>
    </source>
</reference>
<proteinExistence type="predicted"/>
<feature type="region of interest" description="Disordered" evidence="1">
    <location>
        <begin position="32"/>
        <end position="74"/>
    </location>
</feature>
<keyword evidence="3" id="KW-1185">Reference proteome</keyword>
<dbReference type="RefSeq" id="WP_133848340.1">
    <property type="nucleotide sequence ID" value="NZ_SNXZ01000001.1"/>
</dbReference>
<organism evidence="2 3">
    <name type="scientific">Labedaea rhizosphaerae</name>
    <dbReference type="NCBI Taxonomy" id="598644"/>
    <lineage>
        <taxon>Bacteria</taxon>
        <taxon>Bacillati</taxon>
        <taxon>Actinomycetota</taxon>
        <taxon>Actinomycetes</taxon>
        <taxon>Pseudonocardiales</taxon>
        <taxon>Pseudonocardiaceae</taxon>
        <taxon>Labedaea</taxon>
    </lineage>
</organism>
<dbReference type="Proteomes" id="UP000295444">
    <property type="component" value="Unassembled WGS sequence"/>
</dbReference>
<accession>A0A4R6SM89</accession>
<gene>
    <name evidence="2" type="ORF">EV186_1011600</name>
</gene>
<evidence type="ECO:0000313" key="2">
    <source>
        <dbReference type="EMBL" id="TDQ05626.1"/>
    </source>
</evidence>
<evidence type="ECO:0000313" key="3">
    <source>
        <dbReference type="Proteomes" id="UP000295444"/>
    </source>
</evidence>
<comment type="caution">
    <text evidence="2">The sequence shown here is derived from an EMBL/GenBank/DDBJ whole genome shotgun (WGS) entry which is preliminary data.</text>
</comment>
<sequence length="74" mass="8074">MGAEPEWKTPEIRAAEARLERSAEAVRELVEKIEREGLPSAPASDPDEAAQPDTAPDRTDGDSEGNIVLRDSSW</sequence>
<name>A0A4R6SM89_LABRH</name>